<dbReference type="PANTHER" id="PTHR42037">
    <property type="match status" value="1"/>
</dbReference>
<dbReference type="Proteomes" id="UP000799778">
    <property type="component" value="Unassembled WGS sequence"/>
</dbReference>
<evidence type="ECO:0000313" key="1">
    <source>
        <dbReference type="EMBL" id="KAF2011501.1"/>
    </source>
</evidence>
<evidence type="ECO:0000313" key="2">
    <source>
        <dbReference type="Proteomes" id="UP000799778"/>
    </source>
</evidence>
<dbReference type="RefSeq" id="XP_033379840.1">
    <property type="nucleotide sequence ID" value="XM_033529014.1"/>
</dbReference>
<dbReference type="AlphaFoldDB" id="A0A6A5XF67"/>
<keyword evidence="2" id="KW-1185">Reference proteome</keyword>
<dbReference type="PANTHER" id="PTHR42037:SF1">
    <property type="match status" value="1"/>
</dbReference>
<dbReference type="Pfam" id="PF14441">
    <property type="entry name" value="OTT_1508_deam"/>
    <property type="match status" value="1"/>
</dbReference>
<dbReference type="OrthoDB" id="3251507at2759"/>
<proteinExistence type="predicted"/>
<protein>
    <submittedName>
        <fullName evidence="1">Uncharacterized protein</fullName>
    </submittedName>
</protein>
<dbReference type="GeneID" id="54286411"/>
<dbReference type="InterPro" id="IPR027796">
    <property type="entry name" value="OTT_1508_deam-like"/>
</dbReference>
<dbReference type="EMBL" id="ML978074">
    <property type="protein sequence ID" value="KAF2011501.1"/>
    <property type="molecule type" value="Genomic_DNA"/>
</dbReference>
<accession>A0A6A5XF67</accession>
<organism evidence="1 2">
    <name type="scientific">Aaosphaeria arxii CBS 175.79</name>
    <dbReference type="NCBI Taxonomy" id="1450172"/>
    <lineage>
        <taxon>Eukaryota</taxon>
        <taxon>Fungi</taxon>
        <taxon>Dikarya</taxon>
        <taxon>Ascomycota</taxon>
        <taxon>Pezizomycotina</taxon>
        <taxon>Dothideomycetes</taxon>
        <taxon>Pleosporomycetidae</taxon>
        <taxon>Pleosporales</taxon>
        <taxon>Pleosporales incertae sedis</taxon>
        <taxon>Aaosphaeria</taxon>
    </lineage>
</organism>
<reference evidence="1" key="1">
    <citation type="journal article" date="2020" name="Stud. Mycol.">
        <title>101 Dothideomycetes genomes: a test case for predicting lifestyles and emergence of pathogens.</title>
        <authorList>
            <person name="Haridas S."/>
            <person name="Albert R."/>
            <person name="Binder M."/>
            <person name="Bloem J."/>
            <person name="Labutti K."/>
            <person name="Salamov A."/>
            <person name="Andreopoulos B."/>
            <person name="Baker S."/>
            <person name="Barry K."/>
            <person name="Bills G."/>
            <person name="Bluhm B."/>
            <person name="Cannon C."/>
            <person name="Castanera R."/>
            <person name="Culley D."/>
            <person name="Daum C."/>
            <person name="Ezra D."/>
            <person name="Gonzalez J."/>
            <person name="Henrissat B."/>
            <person name="Kuo A."/>
            <person name="Liang C."/>
            <person name="Lipzen A."/>
            <person name="Lutzoni F."/>
            <person name="Magnuson J."/>
            <person name="Mondo S."/>
            <person name="Nolan M."/>
            <person name="Ohm R."/>
            <person name="Pangilinan J."/>
            <person name="Park H.-J."/>
            <person name="Ramirez L."/>
            <person name="Alfaro M."/>
            <person name="Sun H."/>
            <person name="Tritt A."/>
            <person name="Yoshinaga Y."/>
            <person name="Zwiers L.-H."/>
            <person name="Turgeon B."/>
            <person name="Goodwin S."/>
            <person name="Spatafora J."/>
            <person name="Crous P."/>
            <person name="Grigoriev I."/>
        </authorList>
    </citation>
    <scope>NUCLEOTIDE SEQUENCE</scope>
    <source>
        <strain evidence="1">CBS 175.79</strain>
    </source>
</reference>
<name>A0A6A5XF67_9PLEO</name>
<gene>
    <name evidence="1" type="ORF">BU24DRAFT_426584</name>
</gene>
<sequence>MCDFDKGGDTVTAIGLEATPQKCVFWVASNSSPEKEIGPFLESLLTKLYTIAFAKVSSKLMERENLIAKCINFAAPRIKKYRALLKNALKRCLDHLRTMENEDLTGLSEWLQRWESQQDPDLVLCRFAYDQRKSEPMRMLARLSTEPKYKSDRHAIRHSFGLVRHYIGRLGHHFRAADTLLSCVARLQEDLHDFEVRCIPRPPKSSIPTADGKTNLKSILVRMLPAKSPDHDRYQEALVEMDTKHHLSRDFLKNYKDSGWKARVHAEIQVLEHFHAGKLSFASGDPFIACSKPACFCCLLYFQHHPGDFVLPASHRKIYLNWRPPDAVPGDENSELCLRAIIDAMTKTIRRDALRQIEEKVPPKAWHPDSLTRITESAVLYDKIRESLDNDSACGSKEPLMESEHCGNSSWTRNDDLSSVFYADFSGSENGQTMPEACYSFEERSDESDGGVVL</sequence>